<protein>
    <submittedName>
        <fullName evidence="1">DUF2505 domain-containing protein</fullName>
    </submittedName>
</protein>
<sequence>MQLDETLEYAAGPDTVFAMLCDASWRERVCELAYAQSYDVSVEPDGDAATITVERVMPAEVPDAVKAFLGKTVEIQQVERWAPPLADGTRHAEVSVRIKGQPASMQGTSVLAGTDTSTLRVTGDVRVKVPFVGRKIEPEVAKAIAAALRIEETAAADYLA</sequence>
<dbReference type="InterPro" id="IPR019639">
    <property type="entry name" value="DUF2505"/>
</dbReference>
<accession>A0AA46TGD3</accession>
<organism evidence="1 2">
    <name type="scientific">Solicola gregarius</name>
    <dbReference type="NCBI Taxonomy" id="2908642"/>
    <lineage>
        <taxon>Bacteria</taxon>
        <taxon>Bacillati</taxon>
        <taxon>Actinomycetota</taxon>
        <taxon>Actinomycetes</taxon>
        <taxon>Propionibacteriales</taxon>
        <taxon>Nocardioidaceae</taxon>
        <taxon>Solicola</taxon>
    </lineage>
</organism>
<dbReference type="Proteomes" id="UP001164390">
    <property type="component" value="Chromosome"/>
</dbReference>
<dbReference type="EMBL" id="CP094970">
    <property type="protein sequence ID" value="UYM04058.1"/>
    <property type="molecule type" value="Genomic_DNA"/>
</dbReference>
<proteinExistence type="predicted"/>
<dbReference type="AlphaFoldDB" id="A0AA46TGD3"/>
<evidence type="ECO:0000313" key="1">
    <source>
        <dbReference type="EMBL" id="UYM04058.1"/>
    </source>
</evidence>
<dbReference type="RefSeq" id="WP_271632709.1">
    <property type="nucleotide sequence ID" value="NZ_CP094970.1"/>
</dbReference>
<keyword evidence="2" id="KW-1185">Reference proteome</keyword>
<dbReference type="KEGG" id="sgrg:L0C25_16105"/>
<gene>
    <name evidence="1" type="ORF">L0C25_16105</name>
</gene>
<evidence type="ECO:0000313" key="2">
    <source>
        <dbReference type="Proteomes" id="UP001164390"/>
    </source>
</evidence>
<reference evidence="1" key="1">
    <citation type="submission" date="2022-01" db="EMBL/GenBank/DDBJ databases">
        <title>Nocardioidaceae gen. sp. A5X3R13.</title>
        <authorList>
            <person name="Lopez Marin M.A."/>
            <person name="Uhlik O."/>
        </authorList>
    </citation>
    <scope>NUCLEOTIDE SEQUENCE</scope>
    <source>
        <strain evidence="1">A5X3R13</strain>
    </source>
</reference>
<dbReference type="Pfam" id="PF10698">
    <property type="entry name" value="DUF2505"/>
    <property type="match status" value="1"/>
</dbReference>
<name>A0AA46TGD3_9ACTN</name>